<dbReference type="Proteomes" id="UP000193498">
    <property type="component" value="Unassembled WGS sequence"/>
</dbReference>
<feature type="domain" description="SEC63" evidence="1">
    <location>
        <begin position="79"/>
        <end position="273"/>
    </location>
</feature>
<dbReference type="InterPro" id="IPR004179">
    <property type="entry name" value="Sec63-dom"/>
</dbReference>
<dbReference type="SUPFAM" id="SSF158702">
    <property type="entry name" value="Sec63 N-terminal domain-like"/>
    <property type="match status" value="1"/>
</dbReference>
<evidence type="ECO:0000313" key="3">
    <source>
        <dbReference type="Proteomes" id="UP000193498"/>
    </source>
</evidence>
<dbReference type="PANTHER" id="PTHR47835">
    <property type="entry name" value="HFM1, ATP DEPENDENT DNA HELICASE HOMOLOG"/>
    <property type="match status" value="1"/>
</dbReference>
<dbReference type="SUPFAM" id="SSF52540">
    <property type="entry name" value="P-loop containing nucleoside triphosphate hydrolases"/>
    <property type="match status" value="1"/>
</dbReference>
<dbReference type="AlphaFoldDB" id="A0A1Y1Z6S6"/>
<protein>
    <recommendedName>
        <fullName evidence="1">SEC63 domain-containing protein</fullName>
    </recommendedName>
</protein>
<reference evidence="2 3" key="1">
    <citation type="submission" date="2016-07" db="EMBL/GenBank/DDBJ databases">
        <title>Pervasive Adenine N6-methylation of Active Genes in Fungi.</title>
        <authorList>
            <consortium name="DOE Joint Genome Institute"/>
            <person name="Mondo S.J."/>
            <person name="Dannebaum R.O."/>
            <person name="Kuo R.C."/>
            <person name="Labutti K."/>
            <person name="Haridas S."/>
            <person name="Kuo A."/>
            <person name="Salamov A."/>
            <person name="Ahrendt S.R."/>
            <person name="Lipzen A."/>
            <person name="Sullivan W."/>
            <person name="Andreopoulos W.B."/>
            <person name="Clum A."/>
            <person name="Lindquist E."/>
            <person name="Daum C."/>
            <person name="Ramamoorthy G.K."/>
            <person name="Gryganskyi A."/>
            <person name="Culley D."/>
            <person name="Magnuson J.K."/>
            <person name="James T.Y."/>
            <person name="O'Malley M.A."/>
            <person name="Stajich J.E."/>
            <person name="Spatafora J.W."/>
            <person name="Visel A."/>
            <person name="Grigoriev I.V."/>
        </authorList>
    </citation>
    <scope>NUCLEOTIDE SEQUENCE [LARGE SCALE GENOMIC DNA]</scope>
    <source>
        <strain evidence="2 3">CBS 931.73</strain>
    </source>
</reference>
<dbReference type="STRING" id="1314790.A0A1Y1Z6S6"/>
<name>A0A1Y1Z6S6_9FUNG</name>
<dbReference type="Gene3D" id="3.40.50.300">
    <property type="entry name" value="P-loop containing nucleotide triphosphate hydrolases"/>
    <property type="match status" value="1"/>
</dbReference>
<organism evidence="2 3">
    <name type="scientific">Basidiobolus meristosporus CBS 931.73</name>
    <dbReference type="NCBI Taxonomy" id="1314790"/>
    <lineage>
        <taxon>Eukaryota</taxon>
        <taxon>Fungi</taxon>
        <taxon>Fungi incertae sedis</taxon>
        <taxon>Zoopagomycota</taxon>
        <taxon>Entomophthoromycotina</taxon>
        <taxon>Basidiobolomycetes</taxon>
        <taxon>Basidiobolales</taxon>
        <taxon>Basidiobolaceae</taxon>
        <taxon>Basidiobolus</taxon>
    </lineage>
</organism>
<dbReference type="GO" id="GO:0043138">
    <property type="term" value="F:3'-5' DNA helicase activity"/>
    <property type="evidence" value="ECO:0007669"/>
    <property type="project" value="UniProtKB-EC"/>
</dbReference>
<dbReference type="EMBL" id="MCFE01000020">
    <property type="protein sequence ID" value="ORY05951.1"/>
    <property type="molecule type" value="Genomic_DNA"/>
</dbReference>
<sequence>MLVMSYAGYNNSKYQEYSELDILQMIGRAGRPQFDSTGAVVIMTSSEKKEKYEQLISGKETIESRLKSTFLYVRIKSNPAYYMADAKHKAQQNSEKALEDHSDRTNRSLMKLEILSKAEEFSELRIQSGEKSALNKENKNASLKYPLKGKIKTVDERIFLIIQFMLEGITFSEPKIQSAVNQDTNIIILHGSRILKCVIECCLEKKDPVALKNAISLYRCLKAKCWENSPGVLKQIEKIGPQSVRQLCNARISSLEKLGETDPHRIEMVASIV</sequence>
<gene>
    <name evidence="2" type="ORF">K493DRAFT_373483</name>
</gene>
<dbReference type="InterPro" id="IPR027417">
    <property type="entry name" value="P-loop_NTPase"/>
</dbReference>
<keyword evidence="3" id="KW-1185">Reference proteome</keyword>
<dbReference type="Gene3D" id="1.10.10.10">
    <property type="entry name" value="Winged helix-like DNA-binding domain superfamily/Winged helix DNA-binding domain"/>
    <property type="match status" value="1"/>
</dbReference>
<dbReference type="PANTHER" id="PTHR47835:SF3">
    <property type="entry name" value="HELICASE FOR MEIOSIS 1"/>
    <property type="match status" value="1"/>
</dbReference>
<proteinExistence type="predicted"/>
<comment type="caution">
    <text evidence="2">The sequence shown here is derived from an EMBL/GenBank/DDBJ whole genome shotgun (WGS) entry which is preliminary data.</text>
</comment>
<dbReference type="GO" id="GO:0051321">
    <property type="term" value="P:meiotic cell cycle"/>
    <property type="evidence" value="ECO:0007669"/>
    <property type="project" value="UniProtKB-KW"/>
</dbReference>
<evidence type="ECO:0000313" key="2">
    <source>
        <dbReference type="EMBL" id="ORY05951.1"/>
    </source>
</evidence>
<dbReference type="OrthoDB" id="5575at2759"/>
<accession>A0A1Y1Z6S6</accession>
<evidence type="ECO:0000259" key="1">
    <source>
        <dbReference type="SMART" id="SM00973"/>
    </source>
</evidence>
<dbReference type="InterPro" id="IPR036388">
    <property type="entry name" value="WH-like_DNA-bd_sf"/>
</dbReference>
<dbReference type="GO" id="GO:0016787">
    <property type="term" value="F:hydrolase activity"/>
    <property type="evidence" value="ECO:0007669"/>
    <property type="project" value="UniProtKB-KW"/>
</dbReference>
<dbReference type="SMART" id="SM00973">
    <property type="entry name" value="Sec63"/>
    <property type="match status" value="1"/>
</dbReference>
<dbReference type="Gene3D" id="1.10.3380.10">
    <property type="entry name" value="Sec63 N-terminal domain-like domain"/>
    <property type="match status" value="1"/>
</dbReference>
<dbReference type="InterPro" id="IPR052247">
    <property type="entry name" value="Meiotic_Crossover_Helicase"/>
</dbReference>
<dbReference type="Pfam" id="PF02889">
    <property type="entry name" value="Sec63"/>
    <property type="match status" value="1"/>
</dbReference>
<dbReference type="InParanoid" id="A0A1Y1Z6S6"/>